<accession>A0A6L5EG36</accession>
<gene>
    <name evidence="9" type="ORF">GBB84_25060</name>
</gene>
<dbReference type="GO" id="GO:0005886">
    <property type="term" value="C:plasma membrane"/>
    <property type="evidence" value="ECO:0007669"/>
    <property type="project" value="UniProtKB-SubCell"/>
</dbReference>
<dbReference type="InterPro" id="IPR003004">
    <property type="entry name" value="GspF/PilC"/>
</dbReference>
<dbReference type="Pfam" id="PF00482">
    <property type="entry name" value="T2SSF"/>
    <property type="match status" value="1"/>
</dbReference>
<evidence type="ECO:0000256" key="5">
    <source>
        <dbReference type="ARBA" id="ARBA00022989"/>
    </source>
</evidence>
<keyword evidence="4 7" id="KW-0812">Transmembrane</keyword>
<dbReference type="AlphaFoldDB" id="A0A6L5EG36"/>
<name>A0A6L5EG36_9ENTR</name>
<dbReference type="InterPro" id="IPR018076">
    <property type="entry name" value="T2SS_GspF_dom"/>
</dbReference>
<evidence type="ECO:0000256" key="1">
    <source>
        <dbReference type="ARBA" id="ARBA00004651"/>
    </source>
</evidence>
<dbReference type="PANTHER" id="PTHR30012">
    <property type="entry name" value="GENERAL SECRETION PATHWAY PROTEIN"/>
    <property type="match status" value="1"/>
</dbReference>
<dbReference type="PANTHER" id="PTHR30012:SF0">
    <property type="entry name" value="TYPE II SECRETION SYSTEM PROTEIN F-RELATED"/>
    <property type="match status" value="1"/>
</dbReference>
<dbReference type="Gene3D" id="1.20.81.30">
    <property type="entry name" value="Type II secretion system (T2SS), domain F"/>
    <property type="match status" value="2"/>
</dbReference>
<evidence type="ECO:0000256" key="7">
    <source>
        <dbReference type="SAM" id="Phobius"/>
    </source>
</evidence>
<keyword evidence="10" id="KW-1185">Reference proteome</keyword>
<keyword evidence="5 7" id="KW-1133">Transmembrane helix</keyword>
<keyword evidence="3" id="KW-1003">Cell membrane</keyword>
<feature type="transmembrane region" description="Helical" evidence="7">
    <location>
        <begin position="330"/>
        <end position="352"/>
    </location>
</feature>
<evidence type="ECO:0000256" key="2">
    <source>
        <dbReference type="ARBA" id="ARBA00005745"/>
    </source>
</evidence>
<proteinExistence type="inferred from homology"/>
<dbReference type="InterPro" id="IPR042094">
    <property type="entry name" value="T2SS_GspF_sf"/>
</dbReference>
<evidence type="ECO:0000259" key="8">
    <source>
        <dbReference type="Pfam" id="PF00482"/>
    </source>
</evidence>
<keyword evidence="6 7" id="KW-0472">Membrane</keyword>
<comment type="similarity">
    <text evidence="2">Belongs to the GSP F family.</text>
</comment>
<reference evidence="9 10" key="1">
    <citation type="submission" date="2019-10" db="EMBL/GenBank/DDBJ databases">
        <title>Characterization of a new Citrobacter species.</title>
        <authorList>
            <person name="Goncalves Ribeiro T."/>
            <person name="Izdebski R."/>
            <person name="Urbanowicz P."/>
            <person name="Carmeli Y."/>
            <person name="Gniadkowski M."/>
            <person name="Peixe L."/>
        </authorList>
    </citation>
    <scope>NUCLEOTIDE SEQUENCE [LARGE SCALE GENOMIC DNA]</scope>
    <source>
        <strain evidence="9 10">NMI7905_11</strain>
    </source>
</reference>
<dbReference type="RefSeq" id="WP_152400137.1">
    <property type="nucleotide sequence ID" value="NZ_WHIY01000025.1"/>
</dbReference>
<feature type="domain" description="Type II secretion system protein GspF" evidence="8">
    <location>
        <begin position="232"/>
        <end position="352"/>
    </location>
</feature>
<evidence type="ECO:0000256" key="3">
    <source>
        <dbReference type="ARBA" id="ARBA00022475"/>
    </source>
</evidence>
<evidence type="ECO:0000256" key="6">
    <source>
        <dbReference type="ARBA" id="ARBA00023136"/>
    </source>
</evidence>
<feature type="transmembrane region" description="Helical" evidence="7">
    <location>
        <begin position="183"/>
        <end position="203"/>
    </location>
</feature>
<evidence type="ECO:0000256" key="4">
    <source>
        <dbReference type="ARBA" id="ARBA00022692"/>
    </source>
</evidence>
<sequence>MREMNLFCRIRHFIVRKTFAGPYRVQFYEALGFLIENRQQLKAALQQMRDAWTDFGRRWHPFAELTDDCIEALRENAGEKTLEKTLARWLPETEAAVIIAGIHSDKLPQALKYATTLTDAGKRIMESVWQMSIYPLALVVMLAGTVWVLNEELVPSLSEIIPPEQWTGALGFLYNFSVAVNEYGLIGGIILAIVGCWVAWSLAHWHRPDALRRVMDGFMPWSVYQDIQGAAFLLNIAALIRAGVQTKSALQMLRNQASPWLAVRIDAIIASVREGGNLGHALRECGYNFPSREAANFLSVLQGDGADELISNYGLRWLEQTLVRIRRRAVVVRLIMLTVLVMTLMLLVFAAMDINSVSDPGMGTF</sequence>
<dbReference type="EMBL" id="WHIY01000025">
    <property type="protein sequence ID" value="MPQ54161.1"/>
    <property type="molecule type" value="Genomic_DNA"/>
</dbReference>
<organism evidence="9 10">
    <name type="scientific">Citrobacter telavivensis</name>
    <dbReference type="NCBI Taxonomy" id="2653932"/>
    <lineage>
        <taxon>Bacteria</taxon>
        <taxon>Pseudomonadati</taxon>
        <taxon>Pseudomonadota</taxon>
        <taxon>Gammaproteobacteria</taxon>
        <taxon>Enterobacterales</taxon>
        <taxon>Enterobacteriaceae</taxon>
        <taxon>Citrobacter</taxon>
    </lineage>
</organism>
<feature type="transmembrane region" description="Helical" evidence="7">
    <location>
        <begin position="131"/>
        <end position="149"/>
    </location>
</feature>
<comment type="subcellular location">
    <subcellularLocation>
        <location evidence="1">Cell membrane</location>
        <topology evidence="1">Multi-pass membrane protein</topology>
    </subcellularLocation>
</comment>
<dbReference type="Proteomes" id="UP000475079">
    <property type="component" value="Unassembled WGS sequence"/>
</dbReference>
<protein>
    <submittedName>
        <fullName evidence="9">Pilus assembly protein PilR</fullName>
    </submittedName>
</protein>
<evidence type="ECO:0000313" key="9">
    <source>
        <dbReference type="EMBL" id="MPQ54161.1"/>
    </source>
</evidence>
<comment type="caution">
    <text evidence="9">The sequence shown here is derived from an EMBL/GenBank/DDBJ whole genome shotgun (WGS) entry which is preliminary data.</text>
</comment>
<evidence type="ECO:0000313" key="10">
    <source>
        <dbReference type="Proteomes" id="UP000475079"/>
    </source>
</evidence>